<dbReference type="SUPFAM" id="SSF48208">
    <property type="entry name" value="Six-hairpin glycosidases"/>
    <property type="match status" value="1"/>
</dbReference>
<sequence length="380" mass="43830">MTIYSVKHSALLRAPEHFISKEDLNALIGKLIENLTHIEDTTGEFLLRLDDGRVIDTKGWATGWEWTHGIGLYGIYQYYRRTGDKKIRAILEEWFARSLANGTPTKNVNTVCPFLTLACLYEETPHSPWLPYLERWAEWVMYDMPRTEQRGLQHIVYNNENHQQLWDDTLMMSVLPLAKIGKLLNRPEFIAEADYQFLLHAQYLMDNKTGLWFHGWNFNGRHNFAQAHWARGNSWLTVAIPDYIEMLGLPEQNAIRRYLLQILQNQIDALMRCQDNGGLWHTLLDDDSTYLESSATAGFAYGILKAVRKRYIDKAYLPVALNAVRGIIDHINPDGELTQVSFGTAMGADLDYYRTIPLTTMPYGQAMAILCLSEFLNNYI</sequence>
<dbReference type="RefSeq" id="WP_136990423.1">
    <property type="nucleotide sequence ID" value="NZ_SZPQ01000016.1"/>
</dbReference>
<evidence type="ECO:0000256" key="1">
    <source>
        <dbReference type="ARBA" id="ARBA00022801"/>
    </source>
</evidence>
<accession>A0ABY2SLE3</accession>
<evidence type="ECO:0000313" key="3">
    <source>
        <dbReference type="Proteomes" id="UP000305202"/>
    </source>
</evidence>
<dbReference type="Pfam" id="PF07470">
    <property type="entry name" value="Glyco_hydro_88"/>
    <property type="match status" value="1"/>
</dbReference>
<gene>
    <name evidence="2" type="ORF">FCN80_12155</name>
</gene>
<dbReference type="Gene3D" id="1.50.10.10">
    <property type="match status" value="1"/>
</dbReference>
<evidence type="ECO:0000313" key="2">
    <source>
        <dbReference type="EMBL" id="TKI05961.1"/>
    </source>
</evidence>
<dbReference type="InterPro" id="IPR008928">
    <property type="entry name" value="6-hairpin_glycosidase_sf"/>
</dbReference>
<keyword evidence="3" id="KW-1185">Reference proteome</keyword>
<dbReference type="Proteomes" id="UP000305202">
    <property type="component" value="Unassembled WGS sequence"/>
</dbReference>
<protein>
    <submittedName>
        <fullName evidence="2">Glycoside hydrolase family 105 protein</fullName>
    </submittedName>
</protein>
<name>A0ABY2SLE3_9HYPH</name>
<organism evidence="2 3">
    <name type="scientific">Martelella alba</name>
    <dbReference type="NCBI Taxonomy" id="2590451"/>
    <lineage>
        <taxon>Bacteria</taxon>
        <taxon>Pseudomonadati</taxon>
        <taxon>Pseudomonadota</taxon>
        <taxon>Alphaproteobacteria</taxon>
        <taxon>Hyphomicrobiales</taxon>
        <taxon>Aurantimonadaceae</taxon>
        <taxon>Martelella</taxon>
    </lineage>
</organism>
<proteinExistence type="predicted"/>
<dbReference type="EMBL" id="SZPQ01000016">
    <property type="protein sequence ID" value="TKI05961.1"/>
    <property type="molecule type" value="Genomic_DNA"/>
</dbReference>
<dbReference type="InterPro" id="IPR010905">
    <property type="entry name" value="Glyco_hydro_88"/>
</dbReference>
<dbReference type="PANTHER" id="PTHR33886:SF8">
    <property type="entry name" value="UNSATURATED RHAMNOGALACTURONAN HYDROLASE (EUROFUNG)"/>
    <property type="match status" value="1"/>
</dbReference>
<dbReference type="InterPro" id="IPR052043">
    <property type="entry name" value="PolySaccharide_Degr_Enz"/>
</dbReference>
<comment type="caution">
    <text evidence="2">The sequence shown here is derived from an EMBL/GenBank/DDBJ whole genome shotgun (WGS) entry which is preliminary data.</text>
</comment>
<keyword evidence="1 2" id="KW-0378">Hydrolase</keyword>
<reference evidence="2 3" key="1">
    <citation type="submission" date="2019-04" db="EMBL/GenBank/DDBJ databases">
        <authorList>
            <person name="Li M."/>
            <person name="Gao C."/>
        </authorList>
    </citation>
    <scope>NUCLEOTIDE SEQUENCE [LARGE SCALE GENOMIC DNA]</scope>
    <source>
        <strain evidence="2 3">BGMRC 2031</strain>
    </source>
</reference>
<dbReference type="InterPro" id="IPR012341">
    <property type="entry name" value="6hp_glycosidase-like_sf"/>
</dbReference>
<dbReference type="PANTHER" id="PTHR33886">
    <property type="entry name" value="UNSATURATED RHAMNOGALACTURONAN HYDROLASE (EUROFUNG)"/>
    <property type="match status" value="1"/>
</dbReference>
<dbReference type="GO" id="GO:0016787">
    <property type="term" value="F:hydrolase activity"/>
    <property type="evidence" value="ECO:0007669"/>
    <property type="project" value="UniProtKB-KW"/>
</dbReference>